<feature type="transmembrane region" description="Helical" evidence="7">
    <location>
        <begin position="303"/>
        <end position="327"/>
    </location>
</feature>
<feature type="compositionally biased region" description="Polar residues" evidence="6">
    <location>
        <begin position="548"/>
        <end position="570"/>
    </location>
</feature>
<feature type="compositionally biased region" description="Polar residues" evidence="6">
    <location>
        <begin position="762"/>
        <end position="771"/>
    </location>
</feature>
<sequence length="799" mass="85791">MTLQPTPTIRARQLWNLPIASDSSMLVESDCNPVRLPSGGVVALDPTRTVTLSRDALFLPQCTSDCASAINGSSTCIKDNREPFFESSTPLIYVVATATVIAWTLLIVLLITPRTFSIFSRNNRPRLLPGASILGALSGRSSMFATGSRPWLQKAAALSVAVSMTIATADTFKVAEFQYGTGQQSADQLRDDVTNSAEIRILRIVSDLFLWLAQVQTLIRLFPRHKEKLLIKWVGFILILADIIFSCLNSFWIGANITNSSSPKDAISALSYLFQLALSLLYATWVFYYAITKRRYAFYHDKMPNMCIIALLSCVSISIPVAFFIADILEAGIAGWGDYFRWVGAAAASIVVWEWVERIEAVEREEKKDGILGREIFDGDEMLDNTPSDSRGRRRSLRSPSTSSDSPSGPGVLANFRKYMKFSKRDRSRDVEATTLHLKEKANGHVSNGAPRQIAHAVDDTGHPASHAAGTDESFESPLPSQTPIDRSNAASAESTVYAVRYHPVSDTPPVPLNQYTTPTPVPTLANANPDELPDAPGRQSDVARGRTAQQVSTRASTQHHSTLQRPTDPSLSSRQRSSLHSVSYRHRQPFGRMGRLAMTTFRRSRRSPPLEVKNALSLDEVAAGGPISVSAVASSTGVLHPQRGGLFARFTGGAGDTSSRNSITGKDVGQMQPTVIPAPPRGQTWSPDEARHSPMDTIVSSGTPGVGPQAVRDSSSPVYLQGRPSGDRPSGGIDAAASAGQQASTTHVHHFGGGGGGSVDPRTSPSLTKLSSGSGSGSGKAKEPSDSEAGQGHGTGLG</sequence>
<feature type="compositionally biased region" description="Low complexity" evidence="6">
    <location>
        <begin position="571"/>
        <end position="583"/>
    </location>
</feature>
<keyword evidence="4 7" id="KW-0472">Membrane</keyword>
<accession>A0A5N6KYM6</accession>
<feature type="transmembrane region" description="Helical" evidence="7">
    <location>
        <begin position="272"/>
        <end position="291"/>
    </location>
</feature>
<reference evidence="8 9" key="1">
    <citation type="submission" date="2019-06" db="EMBL/GenBank/DDBJ databases">
        <title>A chromosomal-level reference genome of Carpinus fangiana (Coryloideae, Betulaceae).</title>
        <authorList>
            <person name="Yang X."/>
            <person name="Wang Z."/>
            <person name="Zhang L."/>
            <person name="Hao G."/>
            <person name="Liu J."/>
            <person name="Yang Y."/>
        </authorList>
    </citation>
    <scope>NUCLEOTIDE SEQUENCE [LARGE SCALE GENOMIC DNA]</scope>
    <source>
        <strain evidence="8">Cfa_2016G</strain>
        <tissue evidence="8">Leaf</tissue>
    </source>
</reference>
<feature type="region of interest" description="Disordered" evidence="6">
    <location>
        <begin position="505"/>
        <end position="584"/>
    </location>
</feature>
<dbReference type="GO" id="GO:0005886">
    <property type="term" value="C:plasma membrane"/>
    <property type="evidence" value="ECO:0007669"/>
    <property type="project" value="TreeGrafter"/>
</dbReference>
<comment type="caution">
    <text evidence="8">The sequence shown here is derived from an EMBL/GenBank/DDBJ whole genome shotgun (WGS) entry which is preliminary data.</text>
</comment>
<organism evidence="8 9">
    <name type="scientific">Carpinus fangiana</name>
    <dbReference type="NCBI Taxonomy" id="176857"/>
    <lineage>
        <taxon>Eukaryota</taxon>
        <taxon>Viridiplantae</taxon>
        <taxon>Streptophyta</taxon>
        <taxon>Embryophyta</taxon>
        <taxon>Tracheophyta</taxon>
        <taxon>Spermatophyta</taxon>
        <taxon>Magnoliopsida</taxon>
        <taxon>eudicotyledons</taxon>
        <taxon>Gunneridae</taxon>
        <taxon>Pentapetalae</taxon>
        <taxon>rosids</taxon>
        <taxon>fabids</taxon>
        <taxon>Fagales</taxon>
        <taxon>Betulaceae</taxon>
        <taxon>Carpinus</taxon>
    </lineage>
</organism>
<evidence type="ECO:0000256" key="5">
    <source>
        <dbReference type="ARBA" id="ARBA00038109"/>
    </source>
</evidence>
<evidence type="ECO:0000256" key="2">
    <source>
        <dbReference type="ARBA" id="ARBA00022692"/>
    </source>
</evidence>
<feature type="region of interest" description="Disordered" evidence="6">
    <location>
        <begin position="379"/>
        <end position="413"/>
    </location>
</feature>
<feature type="region of interest" description="Disordered" evidence="6">
    <location>
        <begin position="460"/>
        <end position="492"/>
    </location>
</feature>
<feature type="compositionally biased region" description="Low complexity" evidence="6">
    <location>
        <begin position="398"/>
        <end position="411"/>
    </location>
</feature>
<evidence type="ECO:0000256" key="6">
    <source>
        <dbReference type="SAM" id="MobiDB-lite"/>
    </source>
</evidence>
<evidence type="ECO:0000256" key="4">
    <source>
        <dbReference type="ARBA" id="ARBA00023136"/>
    </source>
</evidence>
<dbReference type="AlphaFoldDB" id="A0A5N6KYM6"/>
<protein>
    <submittedName>
        <fullName evidence="8">Uncharacterized protein</fullName>
    </submittedName>
</protein>
<proteinExistence type="inferred from homology"/>
<dbReference type="PANTHER" id="PTHR35779:SF1">
    <property type="entry name" value="PH-RESPONSE REGULATOR PROTEIN PALH_RIM21"/>
    <property type="match status" value="1"/>
</dbReference>
<dbReference type="PANTHER" id="PTHR35779">
    <property type="entry name" value="PH-RESPONSE REGULATOR PROTEIN PALH/RIM21"/>
    <property type="match status" value="1"/>
</dbReference>
<comment type="subcellular location">
    <subcellularLocation>
        <location evidence="1">Membrane</location>
        <topology evidence="1">Multi-pass membrane protein</topology>
    </subcellularLocation>
</comment>
<evidence type="ECO:0000256" key="7">
    <source>
        <dbReference type="SAM" id="Phobius"/>
    </source>
</evidence>
<dbReference type="InterPro" id="IPR014844">
    <property type="entry name" value="PalH"/>
</dbReference>
<dbReference type="Pfam" id="PF08733">
    <property type="entry name" value="PalH"/>
    <property type="match status" value="1"/>
</dbReference>
<dbReference type="OrthoDB" id="5393256at2759"/>
<evidence type="ECO:0000256" key="1">
    <source>
        <dbReference type="ARBA" id="ARBA00004141"/>
    </source>
</evidence>
<keyword evidence="3 7" id="KW-1133">Transmembrane helix</keyword>
<feature type="transmembrane region" description="Helical" evidence="7">
    <location>
        <begin position="91"/>
        <end position="111"/>
    </location>
</feature>
<dbReference type="GO" id="GO:0071467">
    <property type="term" value="P:cellular response to pH"/>
    <property type="evidence" value="ECO:0007669"/>
    <property type="project" value="TreeGrafter"/>
</dbReference>
<evidence type="ECO:0000256" key="3">
    <source>
        <dbReference type="ARBA" id="ARBA00022989"/>
    </source>
</evidence>
<feature type="compositionally biased region" description="Low complexity" evidence="6">
    <location>
        <begin position="731"/>
        <end position="745"/>
    </location>
</feature>
<evidence type="ECO:0000313" key="9">
    <source>
        <dbReference type="Proteomes" id="UP000327013"/>
    </source>
</evidence>
<dbReference type="Proteomes" id="UP000327013">
    <property type="component" value="Unassembled WGS sequence"/>
</dbReference>
<keyword evidence="2 7" id="KW-0812">Transmembrane</keyword>
<feature type="region of interest" description="Disordered" evidence="6">
    <location>
        <begin position="651"/>
        <end position="799"/>
    </location>
</feature>
<gene>
    <name evidence="8" type="ORF">FH972_024500</name>
</gene>
<keyword evidence="9" id="KW-1185">Reference proteome</keyword>
<feature type="compositionally biased region" description="Polar residues" evidence="6">
    <location>
        <begin position="479"/>
        <end position="492"/>
    </location>
</feature>
<evidence type="ECO:0000313" key="8">
    <source>
        <dbReference type="EMBL" id="KAB8360766.1"/>
    </source>
</evidence>
<comment type="similarity">
    <text evidence="5">Belongs to the palH/RIM21 family.</text>
</comment>
<feature type="transmembrane region" description="Helical" evidence="7">
    <location>
        <begin position="229"/>
        <end position="252"/>
    </location>
</feature>
<name>A0A5N6KYM6_9ROSI</name>
<dbReference type="EMBL" id="VIBQ01000017">
    <property type="protein sequence ID" value="KAB8360766.1"/>
    <property type="molecule type" value="Genomic_DNA"/>
</dbReference>